<feature type="active site" evidence="3">
    <location>
        <position position="147"/>
    </location>
</feature>
<comment type="similarity">
    <text evidence="1 5">Belongs to the pseudouridine synthase RluA family.</text>
</comment>
<evidence type="ECO:0000256" key="4">
    <source>
        <dbReference type="PROSITE-ProRule" id="PRU00182"/>
    </source>
</evidence>
<dbReference type="Gene3D" id="3.30.2350.10">
    <property type="entry name" value="Pseudouridine synthase"/>
    <property type="match status" value="1"/>
</dbReference>
<dbReference type="InterPro" id="IPR006224">
    <property type="entry name" value="PsdUridine_synth_RluA-like_CS"/>
</dbReference>
<dbReference type="PANTHER" id="PTHR21600">
    <property type="entry name" value="MITOCHONDRIAL RNA PSEUDOURIDINE SYNTHASE"/>
    <property type="match status" value="1"/>
</dbReference>
<evidence type="ECO:0000256" key="1">
    <source>
        <dbReference type="ARBA" id="ARBA00010876"/>
    </source>
</evidence>
<evidence type="ECO:0000259" key="6">
    <source>
        <dbReference type="Pfam" id="PF00849"/>
    </source>
</evidence>
<dbReference type="InterPro" id="IPR002942">
    <property type="entry name" value="S4_RNA-bd"/>
</dbReference>
<accession>A0A0C1CCH7</accession>
<evidence type="ECO:0000256" key="3">
    <source>
        <dbReference type="PIRSR" id="PIRSR606225-1"/>
    </source>
</evidence>
<dbReference type="PROSITE" id="PS50889">
    <property type="entry name" value="S4"/>
    <property type="match status" value="1"/>
</dbReference>
<dbReference type="PROSITE" id="PS01129">
    <property type="entry name" value="PSI_RLU"/>
    <property type="match status" value="1"/>
</dbReference>
<dbReference type="InterPro" id="IPR020103">
    <property type="entry name" value="PsdUridine_synth_cat_dom_sf"/>
</dbReference>
<dbReference type="InterPro" id="IPR006225">
    <property type="entry name" value="PsdUridine_synth_RluC/D"/>
</dbReference>
<dbReference type="EMBL" id="JSAM01000013">
    <property type="protein sequence ID" value="KIA78585.1"/>
    <property type="molecule type" value="Genomic_DNA"/>
</dbReference>
<evidence type="ECO:0000256" key="2">
    <source>
        <dbReference type="ARBA" id="ARBA00023235"/>
    </source>
</evidence>
<sequence length="319" mass="36167">MKFDEIEDSASFIIQEMEAGIRLDKVLADRYKSNGSRTYFQMLIEKGLVLLNGEPVKKRFKPNVGDDVELFFAAAPEIDLIPEQIPLNILYEDEHLLIINKPVGMVVHPAPGNWTGTFVNALLYHCGYSLSDASVDSIRPGIVHRLDKETSGVLVAAKTLSVQQKLMELFAARQVYKEYWAICLGNPGNCELNWPIGRHPIHRKQMTVREDGKEALTFCETLEVGNEICLAKLILSTGRTHQIRVHLKHKGHPILGDSIYGSKQVNMRYRAERQMLHARKLAFIHPITQQKIEVEAPLPADMEECLRKKAMLERTEKCG</sequence>
<keyword evidence="2 5" id="KW-0413">Isomerase</keyword>
<dbReference type="Proteomes" id="UP000031307">
    <property type="component" value="Unassembled WGS sequence"/>
</dbReference>
<dbReference type="Gene3D" id="3.10.290.10">
    <property type="entry name" value="RNA-binding S4 domain"/>
    <property type="match status" value="1"/>
</dbReference>
<comment type="catalytic activity">
    <reaction evidence="5">
        <text>a uridine in RNA = a pseudouridine in RNA</text>
        <dbReference type="Rhea" id="RHEA:48348"/>
        <dbReference type="Rhea" id="RHEA-COMP:12068"/>
        <dbReference type="Rhea" id="RHEA-COMP:12069"/>
        <dbReference type="ChEBI" id="CHEBI:65314"/>
        <dbReference type="ChEBI" id="CHEBI:65315"/>
    </reaction>
</comment>
<comment type="function">
    <text evidence="5">Responsible for synthesis of pseudouridine from uracil.</text>
</comment>
<name>A0A0C1CCH7_9BACT</name>
<protein>
    <recommendedName>
        <fullName evidence="5">Pseudouridine synthase</fullName>
        <ecNumber evidence="5">5.4.99.-</ecNumber>
    </recommendedName>
</protein>
<dbReference type="GO" id="GO:0003723">
    <property type="term" value="F:RNA binding"/>
    <property type="evidence" value="ECO:0007669"/>
    <property type="project" value="UniProtKB-KW"/>
</dbReference>
<keyword evidence="4" id="KW-0694">RNA-binding</keyword>
<feature type="domain" description="Pseudouridine synthase RsuA/RluA-like" evidence="6">
    <location>
        <begin position="95"/>
        <end position="249"/>
    </location>
</feature>
<dbReference type="GO" id="GO:0120159">
    <property type="term" value="F:rRNA pseudouridine synthase activity"/>
    <property type="evidence" value="ECO:0007669"/>
    <property type="project" value="UniProtKB-ARBA"/>
</dbReference>
<comment type="caution">
    <text evidence="8">The sequence shown here is derived from an EMBL/GenBank/DDBJ whole genome shotgun (WGS) entry which is preliminary data.</text>
</comment>
<dbReference type="Pfam" id="PF00849">
    <property type="entry name" value="PseudoU_synth_2"/>
    <property type="match status" value="1"/>
</dbReference>
<dbReference type="GO" id="GO:0000455">
    <property type="term" value="P:enzyme-directed rRNA pseudouridine synthesis"/>
    <property type="evidence" value="ECO:0007669"/>
    <property type="project" value="UniProtKB-ARBA"/>
</dbReference>
<dbReference type="InterPro" id="IPR036986">
    <property type="entry name" value="S4_RNA-bd_sf"/>
</dbReference>
<evidence type="ECO:0000259" key="7">
    <source>
        <dbReference type="Pfam" id="PF01479"/>
    </source>
</evidence>
<evidence type="ECO:0000313" key="9">
    <source>
        <dbReference type="Proteomes" id="UP000031307"/>
    </source>
</evidence>
<dbReference type="AlphaFoldDB" id="A0A0C1CCH7"/>
<evidence type="ECO:0000313" key="8">
    <source>
        <dbReference type="EMBL" id="KIA78585.1"/>
    </source>
</evidence>
<evidence type="ECO:0000256" key="5">
    <source>
        <dbReference type="RuleBase" id="RU362028"/>
    </source>
</evidence>
<dbReference type="PATRIC" id="fig|83552.4.peg.186"/>
<dbReference type="CDD" id="cd02869">
    <property type="entry name" value="PseudoU_synth_RluA_like"/>
    <property type="match status" value="1"/>
</dbReference>
<dbReference type="NCBIfam" id="TIGR00005">
    <property type="entry name" value="rluA_subfam"/>
    <property type="match status" value="1"/>
</dbReference>
<dbReference type="EC" id="5.4.99.-" evidence="5"/>
<dbReference type="InterPro" id="IPR050188">
    <property type="entry name" value="RluA_PseudoU_synthase"/>
</dbReference>
<proteinExistence type="inferred from homology"/>
<dbReference type="SUPFAM" id="SSF55174">
    <property type="entry name" value="Alpha-L RNA-binding motif"/>
    <property type="match status" value="1"/>
</dbReference>
<organism evidence="8 9">
    <name type="scientific">Parachlamydia acanthamoebae</name>
    <dbReference type="NCBI Taxonomy" id="83552"/>
    <lineage>
        <taxon>Bacteria</taxon>
        <taxon>Pseudomonadati</taxon>
        <taxon>Chlamydiota</taxon>
        <taxon>Chlamydiia</taxon>
        <taxon>Parachlamydiales</taxon>
        <taxon>Parachlamydiaceae</taxon>
        <taxon>Parachlamydia</taxon>
    </lineage>
</organism>
<dbReference type="PANTHER" id="PTHR21600:SF44">
    <property type="entry name" value="RIBOSOMAL LARGE SUBUNIT PSEUDOURIDINE SYNTHASE D"/>
    <property type="match status" value="1"/>
</dbReference>
<dbReference type="CDD" id="cd00165">
    <property type="entry name" value="S4"/>
    <property type="match status" value="1"/>
</dbReference>
<feature type="domain" description="RNA-binding S4" evidence="7">
    <location>
        <begin position="22"/>
        <end position="68"/>
    </location>
</feature>
<gene>
    <name evidence="8" type="ORF">DB43_DS00120</name>
</gene>
<dbReference type="OMA" id="KSERAYT"/>
<dbReference type="RefSeq" id="WP_013924533.1">
    <property type="nucleotide sequence ID" value="NZ_JSAM01000013.1"/>
</dbReference>
<reference evidence="8 9" key="1">
    <citation type="journal article" date="2014" name="Mol. Biol. Evol.">
        <title>Massive expansion of Ubiquitination-related gene families within the Chlamydiae.</title>
        <authorList>
            <person name="Domman D."/>
            <person name="Collingro A."/>
            <person name="Lagkouvardos I."/>
            <person name="Gehre L."/>
            <person name="Weinmaier T."/>
            <person name="Rattei T."/>
            <person name="Subtil A."/>
            <person name="Horn M."/>
        </authorList>
    </citation>
    <scope>NUCLEOTIDE SEQUENCE [LARGE SCALE GENOMIC DNA]</scope>
    <source>
        <strain evidence="8 9">OEW1</strain>
    </source>
</reference>
<dbReference type="InterPro" id="IPR006145">
    <property type="entry name" value="PsdUridine_synth_RsuA/RluA"/>
</dbReference>
<dbReference type="SUPFAM" id="SSF55120">
    <property type="entry name" value="Pseudouridine synthase"/>
    <property type="match status" value="1"/>
</dbReference>
<dbReference type="Pfam" id="PF01479">
    <property type="entry name" value="S4"/>
    <property type="match status" value="1"/>
</dbReference>